<evidence type="ECO:0000313" key="2">
    <source>
        <dbReference type="Proteomes" id="UP001157006"/>
    </source>
</evidence>
<comment type="caution">
    <text evidence="1">The sequence shown here is derived from an EMBL/GenBank/DDBJ whole genome shotgun (WGS) entry which is preliminary data.</text>
</comment>
<organism evidence="1 2">
    <name type="scientific">Vicia faba</name>
    <name type="common">Broad bean</name>
    <name type="synonym">Faba vulgaris</name>
    <dbReference type="NCBI Taxonomy" id="3906"/>
    <lineage>
        <taxon>Eukaryota</taxon>
        <taxon>Viridiplantae</taxon>
        <taxon>Streptophyta</taxon>
        <taxon>Embryophyta</taxon>
        <taxon>Tracheophyta</taxon>
        <taxon>Spermatophyta</taxon>
        <taxon>Magnoliopsida</taxon>
        <taxon>eudicotyledons</taxon>
        <taxon>Gunneridae</taxon>
        <taxon>Pentapetalae</taxon>
        <taxon>rosids</taxon>
        <taxon>fabids</taxon>
        <taxon>Fabales</taxon>
        <taxon>Fabaceae</taxon>
        <taxon>Papilionoideae</taxon>
        <taxon>50 kb inversion clade</taxon>
        <taxon>NPAAA clade</taxon>
        <taxon>Hologalegina</taxon>
        <taxon>IRL clade</taxon>
        <taxon>Fabeae</taxon>
        <taxon>Vicia</taxon>
    </lineage>
</organism>
<gene>
    <name evidence="1" type="ORF">VFH_U075920</name>
</gene>
<dbReference type="AlphaFoldDB" id="A0AAV0YK22"/>
<proteinExistence type="predicted"/>
<name>A0AAV0YK22_VICFA</name>
<dbReference type="Proteomes" id="UP001157006">
    <property type="component" value="Unassembled WGS sequence"/>
</dbReference>
<keyword evidence="2" id="KW-1185">Reference proteome</keyword>
<reference evidence="1 2" key="1">
    <citation type="submission" date="2023-01" db="EMBL/GenBank/DDBJ databases">
        <authorList>
            <person name="Kreplak J."/>
        </authorList>
    </citation>
    <scope>NUCLEOTIDE SEQUENCE [LARGE SCALE GENOMIC DNA]</scope>
</reference>
<evidence type="ECO:0000313" key="1">
    <source>
        <dbReference type="EMBL" id="CAI8584462.1"/>
    </source>
</evidence>
<dbReference type="EMBL" id="CATIWC010001817">
    <property type="protein sequence ID" value="CAI8584462.1"/>
    <property type="molecule type" value="Genomic_DNA"/>
</dbReference>
<sequence length="124" mass="14060">MIQVVIFKIILHHYSSQGKNTKDAFNNIQVVIMVFSSSFKYSFKLKLNEGNVFELLGICHARIYKVLFITNSSHYTKSKKCISFNQNPSILPDLFKGEIKRLPSAAKPVLPCTCAQNQASFITK</sequence>
<accession>A0AAV0YK22</accession>
<protein>
    <submittedName>
        <fullName evidence="1">Uncharacterized protein</fullName>
    </submittedName>
</protein>